<dbReference type="AlphaFoldDB" id="A0A9K3PB51"/>
<proteinExistence type="predicted"/>
<reference evidence="2" key="1">
    <citation type="journal article" date="2021" name="Sci. Rep.">
        <title>Diploid genomic architecture of Nitzschia inconspicua, an elite biomass production diatom.</title>
        <authorList>
            <person name="Oliver A."/>
            <person name="Podell S."/>
            <person name="Pinowska A."/>
            <person name="Traller J.C."/>
            <person name="Smith S.R."/>
            <person name="McClure R."/>
            <person name="Beliaev A."/>
            <person name="Bohutskyi P."/>
            <person name="Hill E.A."/>
            <person name="Rabines A."/>
            <person name="Zheng H."/>
            <person name="Allen L.Z."/>
            <person name="Kuo A."/>
            <person name="Grigoriev I.V."/>
            <person name="Allen A.E."/>
            <person name="Hazlebeck D."/>
            <person name="Allen E.E."/>
        </authorList>
    </citation>
    <scope>NUCLEOTIDE SEQUENCE</scope>
    <source>
        <strain evidence="2">Hildebrandi</strain>
    </source>
</reference>
<comment type="caution">
    <text evidence="2">The sequence shown here is derived from an EMBL/GenBank/DDBJ whole genome shotgun (WGS) entry which is preliminary data.</text>
</comment>
<keyword evidence="3" id="KW-1185">Reference proteome</keyword>
<feature type="compositionally biased region" description="Low complexity" evidence="1">
    <location>
        <begin position="75"/>
        <end position="89"/>
    </location>
</feature>
<sequence length="146" mass="15829">MGSCQSTEDTTFVPPSSGNTTVGTTSVVTDAYSGTANLVPERSPKNNHETKNKPPLHPLAASVSTTDQNSHLNEQQYESSTKSTSSKEQQYGCSILLLSKSLFTMRKCKLRPGVGCKATILTKFIHRFFFIRLRTMVSLALAAGLA</sequence>
<accession>A0A9K3PB51</accession>
<evidence type="ECO:0000256" key="1">
    <source>
        <dbReference type="SAM" id="MobiDB-lite"/>
    </source>
</evidence>
<feature type="compositionally biased region" description="Basic and acidic residues" evidence="1">
    <location>
        <begin position="42"/>
        <end position="52"/>
    </location>
</feature>
<gene>
    <name evidence="2" type="ORF">IV203_024053</name>
</gene>
<dbReference type="Proteomes" id="UP000693970">
    <property type="component" value="Unassembled WGS sequence"/>
</dbReference>
<evidence type="ECO:0000313" key="3">
    <source>
        <dbReference type="Proteomes" id="UP000693970"/>
    </source>
</evidence>
<feature type="compositionally biased region" description="Low complexity" evidence="1">
    <location>
        <begin position="16"/>
        <end position="29"/>
    </location>
</feature>
<feature type="region of interest" description="Disordered" evidence="1">
    <location>
        <begin position="1"/>
        <end position="89"/>
    </location>
</feature>
<dbReference type="EMBL" id="JAGRRH010000027">
    <property type="protein sequence ID" value="KAG7340510.1"/>
    <property type="molecule type" value="Genomic_DNA"/>
</dbReference>
<evidence type="ECO:0000313" key="2">
    <source>
        <dbReference type="EMBL" id="KAG7340510.1"/>
    </source>
</evidence>
<feature type="compositionally biased region" description="Polar residues" evidence="1">
    <location>
        <begin position="1"/>
        <end position="14"/>
    </location>
</feature>
<name>A0A9K3PB51_9STRA</name>
<reference evidence="2" key="2">
    <citation type="submission" date="2021-04" db="EMBL/GenBank/DDBJ databases">
        <authorList>
            <person name="Podell S."/>
        </authorList>
    </citation>
    <scope>NUCLEOTIDE SEQUENCE</scope>
    <source>
        <strain evidence="2">Hildebrandi</strain>
    </source>
</reference>
<protein>
    <submittedName>
        <fullName evidence="2">Uncharacterized protein</fullName>
    </submittedName>
</protein>
<organism evidence="2 3">
    <name type="scientific">Nitzschia inconspicua</name>
    <dbReference type="NCBI Taxonomy" id="303405"/>
    <lineage>
        <taxon>Eukaryota</taxon>
        <taxon>Sar</taxon>
        <taxon>Stramenopiles</taxon>
        <taxon>Ochrophyta</taxon>
        <taxon>Bacillariophyta</taxon>
        <taxon>Bacillariophyceae</taxon>
        <taxon>Bacillariophycidae</taxon>
        <taxon>Bacillariales</taxon>
        <taxon>Bacillariaceae</taxon>
        <taxon>Nitzschia</taxon>
    </lineage>
</organism>
<feature type="compositionally biased region" description="Polar residues" evidence="1">
    <location>
        <begin position="62"/>
        <end position="74"/>
    </location>
</feature>